<proteinExistence type="predicted"/>
<evidence type="ECO:0008006" key="4">
    <source>
        <dbReference type="Google" id="ProtNLM"/>
    </source>
</evidence>
<sequence length="241" mass="25046">MPRTGVRERRHTRLTTAGVLFVLAAVWYLGSEAIAAAAFAGYSYSHNYISDLGIPGLGTSGGRDIDSPLALVMNVGFVGHGILFVAAAYLLVTALPATRLRWVYFGFAVVHGVGITMVGIFPAALDASDTNGMVLHVIGAGMAIVGGNLAVITGGFIVLRRVVPPWVPSASVALGMTGLVCLAMLMLSQNAGSSILVAHGVWERGAVYTVQAWELLVAAVILVGAVRQSPAGASTSRSSRW</sequence>
<dbReference type="Proteomes" id="UP000641514">
    <property type="component" value="Unassembled WGS sequence"/>
</dbReference>
<protein>
    <recommendedName>
        <fullName evidence="4">DUF998 domain-containing protein</fullName>
    </recommendedName>
</protein>
<reference evidence="2" key="2">
    <citation type="submission" date="2020-09" db="EMBL/GenBank/DDBJ databases">
        <authorList>
            <person name="Sun Q."/>
            <person name="Zhou Y."/>
        </authorList>
    </citation>
    <scope>NUCLEOTIDE SEQUENCE</scope>
    <source>
        <strain evidence="2">CGMCC 1.15478</strain>
    </source>
</reference>
<name>A0A916X9Z9_9ACTN</name>
<evidence type="ECO:0000313" key="2">
    <source>
        <dbReference type="EMBL" id="GGC54853.1"/>
    </source>
</evidence>
<accession>A0A916X9Z9</accession>
<reference evidence="2" key="1">
    <citation type="journal article" date="2014" name="Int. J. Syst. Evol. Microbiol.">
        <title>Complete genome sequence of Corynebacterium casei LMG S-19264T (=DSM 44701T), isolated from a smear-ripened cheese.</title>
        <authorList>
            <consortium name="US DOE Joint Genome Institute (JGI-PGF)"/>
            <person name="Walter F."/>
            <person name="Albersmeier A."/>
            <person name="Kalinowski J."/>
            <person name="Ruckert C."/>
        </authorList>
    </citation>
    <scope>NUCLEOTIDE SEQUENCE</scope>
    <source>
        <strain evidence="2">CGMCC 1.15478</strain>
    </source>
</reference>
<keyword evidence="1" id="KW-0472">Membrane</keyword>
<dbReference type="Pfam" id="PF06197">
    <property type="entry name" value="DUF998"/>
    <property type="match status" value="1"/>
</dbReference>
<feature type="transmembrane region" description="Helical" evidence="1">
    <location>
        <begin position="69"/>
        <end position="92"/>
    </location>
</feature>
<dbReference type="AlphaFoldDB" id="A0A916X9Z9"/>
<dbReference type="InterPro" id="IPR009339">
    <property type="entry name" value="DUF998"/>
</dbReference>
<feature type="transmembrane region" description="Helical" evidence="1">
    <location>
        <begin position="166"/>
        <end position="186"/>
    </location>
</feature>
<dbReference type="RefSeq" id="WP_188670161.1">
    <property type="nucleotide sequence ID" value="NZ_BMJH01000001.1"/>
</dbReference>
<dbReference type="EMBL" id="BMJH01000001">
    <property type="protein sequence ID" value="GGC54853.1"/>
    <property type="molecule type" value="Genomic_DNA"/>
</dbReference>
<evidence type="ECO:0000313" key="3">
    <source>
        <dbReference type="Proteomes" id="UP000641514"/>
    </source>
</evidence>
<keyword evidence="3" id="KW-1185">Reference proteome</keyword>
<feature type="transmembrane region" description="Helical" evidence="1">
    <location>
        <begin position="137"/>
        <end position="159"/>
    </location>
</feature>
<keyword evidence="1" id="KW-0812">Transmembrane</keyword>
<feature type="transmembrane region" description="Helical" evidence="1">
    <location>
        <begin position="104"/>
        <end position="125"/>
    </location>
</feature>
<comment type="caution">
    <text evidence="2">The sequence shown here is derived from an EMBL/GenBank/DDBJ whole genome shotgun (WGS) entry which is preliminary data.</text>
</comment>
<keyword evidence="1" id="KW-1133">Transmembrane helix</keyword>
<gene>
    <name evidence="2" type="ORF">GCM10011410_04040</name>
</gene>
<feature type="transmembrane region" description="Helical" evidence="1">
    <location>
        <begin position="206"/>
        <end position="226"/>
    </location>
</feature>
<evidence type="ECO:0000256" key="1">
    <source>
        <dbReference type="SAM" id="Phobius"/>
    </source>
</evidence>
<organism evidence="2 3">
    <name type="scientific">Hoyosella rhizosphaerae</name>
    <dbReference type="NCBI Taxonomy" id="1755582"/>
    <lineage>
        <taxon>Bacteria</taxon>
        <taxon>Bacillati</taxon>
        <taxon>Actinomycetota</taxon>
        <taxon>Actinomycetes</taxon>
        <taxon>Mycobacteriales</taxon>
        <taxon>Hoyosellaceae</taxon>
        <taxon>Hoyosella</taxon>
    </lineage>
</organism>